<evidence type="ECO:0000313" key="2">
    <source>
        <dbReference type="EMBL" id="QKF93469.1"/>
    </source>
</evidence>
<evidence type="ECO:0000256" key="1">
    <source>
        <dbReference type="SAM" id="Coils"/>
    </source>
</evidence>
<feature type="coiled-coil region" evidence="1">
    <location>
        <begin position="36"/>
        <end position="70"/>
    </location>
</feature>
<accession>A0A7D3UUG9</accession>
<dbReference type="Proteomes" id="UP001162001">
    <property type="component" value="Segment"/>
</dbReference>
<keyword evidence="3" id="KW-1185">Reference proteome</keyword>
<sequence>MSFCFGCEKHIRCDYVYKNFEFCSTNCKETFKYNLYKNKIKRLKEIDTQMIDLQREKNRIIKELQDNEVNLKIL</sequence>
<organism evidence="2 3">
    <name type="scientific">Fadolivirus FV1/VV64</name>
    <dbReference type="NCBI Taxonomy" id="3070911"/>
    <lineage>
        <taxon>Viruses</taxon>
        <taxon>Varidnaviria</taxon>
        <taxon>Bamfordvirae</taxon>
        <taxon>Nucleocytoviricota</taxon>
        <taxon>Megaviricetes</taxon>
        <taxon>Imitervirales</taxon>
        <taxon>Mimiviridae</taxon>
        <taxon>Klosneuvirinae</taxon>
        <taxon>Fadolivirus</taxon>
        <taxon>Fadolivirus algeromassiliense</taxon>
    </lineage>
</organism>
<dbReference type="EMBL" id="MT418680">
    <property type="protein sequence ID" value="QKF93469.1"/>
    <property type="molecule type" value="Genomic_DNA"/>
</dbReference>
<keyword evidence="1" id="KW-0175">Coiled coil</keyword>
<gene>
    <name evidence="2" type="ORF">Fadolivirus_1_11</name>
</gene>
<name>A0A7D3UUG9_9VIRU</name>
<proteinExistence type="predicted"/>
<evidence type="ECO:0000313" key="3">
    <source>
        <dbReference type="Proteomes" id="UP001162001"/>
    </source>
</evidence>
<reference evidence="2 3" key="1">
    <citation type="submission" date="2020-04" db="EMBL/GenBank/DDBJ databases">
        <title>Advantages and limits of metagenomic assembly and binning of a giant virus.</title>
        <authorList>
            <person name="Schulz F."/>
            <person name="Andreani J."/>
            <person name="Francis R."/>
            <person name="Boudjemaa H."/>
            <person name="Bou Khalil J.Y."/>
            <person name="Lee J."/>
            <person name="La Scola B."/>
            <person name="Woyke T."/>
        </authorList>
    </citation>
    <scope>NUCLEOTIDE SEQUENCE [LARGE SCALE GENOMIC DNA]</scope>
    <source>
        <strain evidence="2 3">FV1/VV64</strain>
    </source>
</reference>
<protein>
    <submittedName>
        <fullName evidence="2">Uncharacterized protein</fullName>
    </submittedName>
</protein>